<evidence type="ECO:0000256" key="4">
    <source>
        <dbReference type="ARBA" id="ARBA00022737"/>
    </source>
</evidence>
<dbReference type="Pfam" id="PF18282">
    <property type="entry name" value="RAP80_UIM"/>
    <property type="match status" value="1"/>
</dbReference>
<evidence type="ECO:0000256" key="10">
    <source>
        <dbReference type="ARBA" id="ARBA00031558"/>
    </source>
</evidence>
<sequence>MESAACSNPVQQTLTSLRGNLSTRKISQMREEEQLALAFMMSAKDADEKCTAAQDEEELFKKAIKESLQMHNPLSKHAAANSLSPESQHDLEPCTPCGLTESDTSDVDLSPLVVLEKLSEDIVRCSQESSIVLSPEKELSLSSRSLVRNLRVGSNHSPPVSVSPCQCVDSSVQLTPTKAVKKLKKGTSQLGVQNCRSSTLSASDHFSNPELKLAEKQDKVNCTGCHQSVVENFQQTLPILKDRRGRELQSFERLCIQSECSGSVPIKNHSLEGHSNGLNGVVHYFWGIPFCPGGLDPDQYTKVILCQLETYEQCLKRAQSQLLRKLEFGPPVLPAPVPREGQRPRRKLLASEQTIAAANVDQESDGENKQYREQQEEQGAPERSSDSEEFTEEAQRDREAGEAWSIDGNSQQKSPNLFIEESPEVNDKTNR</sequence>
<dbReference type="GO" id="GO:0006325">
    <property type="term" value="P:chromatin organization"/>
    <property type="evidence" value="ECO:0007669"/>
    <property type="project" value="UniProtKB-KW"/>
</dbReference>
<comment type="subcellular location">
    <subcellularLocation>
        <location evidence="1">Nucleus</location>
    </subcellularLocation>
</comment>
<evidence type="ECO:0000256" key="6">
    <source>
        <dbReference type="ARBA" id="ARBA00022853"/>
    </source>
</evidence>
<evidence type="ECO:0000256" key="5">
    <source>
        <dbReference type="ARBA" id="ARBA00022763"/>
    </source>
</evidence>
<dbReference type="GO" id="GO:0045739">
    <property type="term" value="P:positive regulation of DNA repair"/>
    <property type="evidence" value="ECO:0007669"/>
    <property type="project" value="TreeGrafter"/>
</dbReference>
<evidence type="ECO:0000256" key="11">
    <source>
        <dbReference type="SAM" id="MobiDB-lite"/>
    </source>
</evidence>
<feature type="non-terminal residue" evidence="13">
    <location>
        <position position="431"/>
    </location>
</feature>
<dbReference type="Proteomes" id="UP000287033">
    <property type="component" value="Unassembled WGS sequence"/>
</dbReference>
<dbReference type="InterPro" id="IPR040714">
    <property type="entry name" value="RAP80_UIM"/>
</dbReference>
<dbReference type="GO" id="GO:0006302">
    <property type="term" value="P:double-strand break repair"/>
    <property type="evidence" value="ECO:0007669"/>
    <property type="project" value="InterPro"/>
</dbReference>
<dbReference type="AlphaFoldDB" id="A0A401RU34"/>
<keyword evidence="7" id="KW-0234">DNA repair</keyword>
<dbReference type="GO" id="GO:0070530">
    <property type="term" value="F:K63-linked polyubiquitin modification-dependent protein binding"/>
    <property type="evidence" value="ECO:0007669"/>
    <property type="project" value="InterPro"/>
</dbReference>
<reference evidence="13 14" key="1">
    <citation type="journal article" date="2018" name="Nat. Ecol. Evol.">
        <title>Shark genomes provide insights into elasmobranch evolution and the origin of vertebrates.</title>
        <authorList>
            <person name="Hara Y"/>
            <person name="Yamaguchi K"/>
            <person name="Onimaru K"/>
            <person name="Kadota M"/>
            <person name="Koyanagi M"/>
            <person name="Keeley SD"/>
            <person name="Tatsumi K"/>
            <person name="Tanaka K"/>
            <person name="Motone F"/>
            <person name="Kageyama Y"/>
            <person name="Nozu R"/>
            <person name="Adachi N"/>
            <person name="Nishimura O"/>
            <person name="Nakagawa R"/>
            <person name="Tanegashima C"/>
            <person name="Kiyatake I"/>
            <person name="Matsumoto R"/>
            <person name="Murakumo K"/>
            <person name="Nishida K"/>
            <person name="Terakita A"/>
            <person name="Kuratani S"/>
            <person name="Sato K"/>
            <person name="Hyodo S Kuraku.S."/>
        </authorList>
    </citation>
    <scope>NUCLEOTIDE SEQUENCE [LARGE SCALE GENOMIC DNA]</scope>
</reference>
<dbReference type="STRING" id="137246.A0A401RU34"/>
<feature type="compositionally biased region" description="Basic and acidic residues" evidence="11">
    <location>
        <begin position="366"/>
        <end position="375"/>
    </location>
</feature>
<dbReference type="PANTHER" id="PTHR15932:SF2">
    <property type="entry name" value="BRCA1-A COMPLEX SUBUNIT RAP80"/>
    <property type="match status" value="1"/>
</dbReference>
<protein>
    <recommendedName>
        <fullName evidence="3">BRCA1-A complex subunit RAP80</fullName>
    </recommendedName>
    <alternativeName>
        <fullName evidence="10">Receptor-associated protein 80</fullName>
    </alternativeName>
    <alternativeName>
        <fullName evidence="9">Ubiquitin interaction motif-containing protein 1</fullName>
    </alternativeName>
</protein>
<dbReference type="EMBL" id="BEZZ01002380">
    <property type="protein sequence ID" value="GCC21665.1"/>
    <property type="molecule type" value="Genomic_DNA"/>
</dbReference>
<accession>A0A401RU34</accession>
<keyword evidence="14" id="KW-1185">Reference proteome</keyword>
<name>A0A401RU34_CHIPU</name>
<dbReference type="PANTHER" id="PTHR15932">
    <property type="entry name" value="UBIQUITIN INTERACTION MOTIF-CONTAINING PROTEIN 1"/>
    <property type="match status" value="1"/>
</dbReference>
<organism evidence="13 14">
    <name type="scientific">Chiloscyllium punctatum</name>
    <name type="common">Brownbanded bambooshark</name>
    <name type="synonym">Hemiscyllium punctatum</name>
    <dbReference type="NCBI Taxonomy" id="137246"/>
    <lineage>
        <taxon>Eukaryota</taxon>
        <taxon>Metazoa</taxon>
        <taxon>Chordata</taxon>
        <taxon>Craniata</taxon>
        <taxon>Vertebrata</taxon>
        <taxon>Chondrichthyes</taxon>
        <taxon>Elasmobranchii</taxon>
        <taxon>Galeomorphii</taxon>
        <taxon>Galeoidea</taxon>
        <taxon>Orectolobiformes</taxon>
        <taxon>Hemiscylliidae</taxon>
        <taxon>Chiloscyllium</taxon>
    </lineage>
</organism>
<keyword evidence="5" id="KW-0227">DNA damage</keyword>
<proteinExistence type="inferred from homology"/>
<dbReference type="SMART" id="SM00726">
    <property type="entry name" value="UIM"/>
    <property type="match status" value="2"/>
</dbReference>
<feature type="domain" description="RAP80 N-terminal" evidence="12">
    <location>
        <begin position="24"/>
        <end position="69"/>
    </location>
</feature>
<dbReference type="InterPro" id="IPR003903">
    <property type="entry name" value="UIM_dom"/>
</dbReference>
<comment type="caution">
    <text evidence="13">The sequence shown here is derived from an EMBL/GenBank/DDBJ whole genome shotgun (WGS) entry which is preliminary data.</text>
</comment>
<evidence type="ECO:0000313" key="14">
    <source>
        <dbReference type="Proteomes" id="UP000287033"/>
    </source>
</evidence>
<dbReference type="Gene3D" id="6.10.250.1800">
    <property type="match status" value="1"/>
</dbReference>
<evidence type="ECO:0000256" key="1">
    <source>
        <dbReference type="ARBA" id="ARBA00004123"/>
    </source>
</evidence>
<dbReference type="CDD" id="cd20912">
    <property type="entry name" value="AIR_RAP80-like"/>
    <property type="match status" value="1"/>
</dbReference>
<keyword evidence="8" id="KW-0539">Nucleus</keyword>
<keyword evidence="6" id="KW-0156">Chromatin regulator</keyword>
<feature type="region of interest" description="Disordered" evidence="11">
    <location>
        <begin position="356"/>
        <end position="431"/>
    </location>
</feature>
<comment type="similarity">
    <text evidence="2">Belongs to the RAP80 family.</text>
</comment>
<evidence type="ECO:0000256" key="2">
    <source>
        <dbReference type="ARBA" id="ARBA00006465"/>
    </source>
</evidence>
<dbReference type="GO" id="GO:0042393">
    <property type="term" value="F:histone binding"/>
    <property type="evidence" value="ECO:0007669"/>
    <property type="project" value="TreeGrafter"/>
</dbReference>
<dbReference type="InterPro" id="IPR038868">
    <property type="entry name" value="RAP80"/>
</dbReference>
<keyword evidence="4" id="KW-0677">Repeat</keyword>
<evidence type="ECO:0000256" key="9">
    <source>
        <dbReference type="ARBA" id="ARBA00029973"/>
    </source>
</evidence>
<evidence type="ECO:0000256" key="7">
    <source>
        <dbReference type="ARBA" id="ARBA00023204"/>
    </source>
</evidence>
<evidence type="ECO:0000256" key="3">
    <source>
        <dbReference type="ARBA" id="ARBA00021660"/>
    </source>
</evidence>
<evidence type="ECO:0000256" key="8">
    <source>
        <dbReference type="ARBA" id="ARBA00023242"/>
    </source>
</evidence>
<dbReference type="GO" id="GO:0070531">
    <property type="term" value="C:BRCA1-A complex"/>
    <property type="evidence" value="ECO:0007669"/>
    <property type="project" value="InterPro"/>
</dbReference>
<dbReference type="OrthoDB" id="7536094at2759"/>
<evidence type="ECO:0000259" key="12">
    <source>
        <dbReference type="Pfam" id="PF18282"/>
    </source>
</evidence>
<dbReference type="OMA" id="ILCQLET"/>
<evidence type="ECO:0000313" key="13">
    <source>
        <dbReference type="EMBL" id="GCC21665.1"/>
    </source>
</evidence>
<gene>
    <name evidence="13" type="ORF">chiPu_0020140</name>
</gene>